<dbReference type="InterPro" id="IPR013766">
    <property type="entry name" value="Thioredoxin_domain"/>
</dbReference>
<proteinExistence type="predicted"/>
<reference evidence="3" key="1">
    <citation type="journal article" date="2018" name="Int. J. Syst. Evol. Microbiol.">
        <title>Carboxylicivirga sediminis sp. nov., isolated from coastal sediment.</title>
        <authorList>
            <person name="Wang F.Q."/>
            <person name="Ren L.H."/>
            <person name="Zou R.J."/>
            <person name="Sun Y.Z."/>
            <person name="Liu X.J."/>
            <person name="Jiang F."/>
            <person name="Liu L.J."/>
        </authorList>
    </citation>
    <scope>NUCLEOTIDE SEQUENCE</scope>
    <source>
        <strain evidence="3">JR1</strain>
    </source>
</reference>
<comment type="caution">
    <text evidence="3">The sequence shown here is derived from an EMBL/GenBank/DDBJ whole genome shotgun (WGS) entry which is preliminary data.</text>
</comment>
<name>A0A941IWH5_9BACT</name>
<dbReference type="SUPFAM" id="SSF52833">
    <property type="entry name" value="Thioredoxin-like"/>
    <property type="match status" value="1"/>
</dbReference>
<dbReference type="Gene3D" id="3.40.30.10">
    <property type="entry name" value="Glutaredoxin"/>
    <property type="match status" value="1"/>
</dbReference>
<keyword evidence="1" id="KW-0732">Signal</keyword>
<feature type="signal peptide" evidence="1">
    <location>
        <begin position="1"/>
        <end position="19"/>
    </location>
</feature>
<dbReference type="EMBL" id="JAGTAR010000012">
    <property type="protein sequence ID" value="MBR8535801.1"/>
    <property type="molecule type" value="Genomic_DNA"/>
</dbReference>
<evidence type="ECO:0000313" key="4">
    <source>
        <dbReference type="Proteomes" id="UP000679220"/>
    </source>
</evidence>
<dbReference type="Proteomes" id="UP000679220">
    <property type="component" value="Unassembled WGS sequence"/>
</dbReference>
<dbReference type="GO" id="GO:0045454">
    <property type="term" value="P:cell redox homeostasis"/>
    <property type="evidence" value="ECO:0007669"/>
    <property type="project" value="TreeGrafter"/>
</dbReference>
<dbReference type="GO" id="GO:0015035">
    <property type="term" value="F:protein-disulfide reductase activity"/>
    <property type="evidence" value="ECO:0007669"/>
    <property type="project" value="TreeGrafter"/>
</dbReference>
<sequence>MKYIISAIVLVAFSVSVLAQGIKFEQGTFNQALTKAKAENKVLFIDGYAVWCGPCKKMANTVFKDEEVGNYFDEHLVALKVDVERGEGPVIKEKYGITGLPGYVFIDGDDFVVYRFSSAMPKDEFMKEVKKAVAYAQDKNSVGRMAERYEKEKDNEQFLLSYLGKLKESKSSDYMDILEHYLSIQTSIDESSKEMVTLLADHYKQIIFDGKADEIIQRNYGSDAWKLYVRKDIREIYQLIPRQMVENTTNYAVAKKDTVILEMVFDRAANVGASVGEEQRERVYTYYYKSIGDGENYKRLVRDNIETYISEIDAKRIRNFYQEVQKRKAEGDPEAQSLRPISVRKSQMITMMVNDYAEFVTSEKDKEDVVRWMKVAYYIIPGDYRTMSAYANILYLYGNDKEEAIKIKQQACEIAEKEDTKRVKGMQMDLELMKAGKSIVLK</sequence>
<keyword evidence="4" id="KW-1185">Reference proteome</keyword>
<dbReference type="RefSeq" id="WP_212190115.1">
    <property type="nucleotide sequence ID" value="NZ_JAGTAR010000012.1"/>
</dbReference>
<evidence type="ECO:0000313" key="3">
    <source>
        <dbReference type="EMBL" id="MBR8535801.1"/>
    </source>
</evidence>
<dbReference type="PANTHER" id="PTHR32234">
    <property type="entry name" value="THIOL:DISULFIDE INTERCHANGE PROTEIN DSBD"/>
    <property type="match status" value="1"/>
</dbReference>
<dbReference type="PROSITE" id="PS51352">
    <property type="entry name" value="THIOREDOXIN_2"/>
    <property type="match status" value="1"/>
</dbReference>
<gene>
    <name evidence="3" type="ORF">KDU71_09565</name>
</gene>
<accession>A0A941IWH5</accession>
<dbReference type="AlphaFoldDB" id="A0A941IWH5"/>
<organism evidence="3 4">
    <name type="scientific">Carboxylicivirga sediminis</name>
    <dbReference type="NCBI Taxonomy" id="2006564"/>
    <lineage>
        <taxon>Bacteria</taxon>
        <taxon>Pseudomonadati</taxon>
        <taxon>Bacteroidota</taxon>
        <taxon>Bacteroidia</taxon>
        <taxon>Marinilabiliales</taxon>
        <taxon>Marinilabiliaceae</taxon>
        <taxon>Carboxylicivirga</taxon>
    </lineage>
</organism>
<feature type="chain" id="PRO_5037899613" evidence="1">
    <location>
        <begin position="20"/>
        <end position="442"/>
    </location>
</feature>
<reference evidence="3" key="2">
    <citation type="submission" date="2021-04" db="EMBL/GenBank/DDBJ databases">
        <authorList>
            <person name="Zhang T."/>
            <person name="Zhang Y."/>
            <person name="Lu D."/>
            <person name="Zuo D."/>
            <person name="Du Z."/>
        </authorList>
    </citation>
    <scope>NUCLEOTIDE SEQUENCE</scope>
    <source>
        <strain evidence="3">JR1</strain>
    </source>
</reference>
<feature type="domain" description="Thioredoxin" evidence="2">
    <location>
        <begin position="6"/>
        <end position="134"/>
    </location>
</feature>
<protein>
    <submittedName>
        <fullName evidence="3">Thioredoxin family protein</fullName>
    </submittedName>
</protein>
<dbReference type="InterPro" id="IPR036249">
    <property type="entry name" value="Thioredoxin-like_sf"/>
</dbReference>
<evidence type="ECO:0000259" key="2">
    <source>
        <dbReference type="PROSITE" id="PS51352"/>
    </source>
</evidence>
<dbReference type="Pfam" id="PF13899">
    <property type="entry name" value="Thioredoxin_7"/>
    <property type="match status" value="1"/>
</dbReference>
<evidence type="ECO:0000256" key="1">
    <source>
        <dbReference type="SAM" id="SignalP"/>
    </source>
</evidence>
<dbReference type="PANTHER" id="PTHR32234:SF0">
    <property type="entry name" value="THIOL:DISULFIDE INTERCHANGE PROTEIN DSBD"/>
    <property type="match status" value="1"/>
</dbReference>